<keyword evidence="1" id="KW-0238">DNA-binding</keyword>
<dbReference type="PANTHER" id="PTHR19303:SF73">
    <property type="entry name" value="PROTEIN PDC2"/>
    <property type="match status" value="1"/>
</dbReference>
<name>A0A9P6NHB3_9BASI</name>
<dbReference type="GO" id="GO:0005634">
    <property type="term" value="C:nucleus"/>
    <property type="evidence" value="ECO:0007669"/>
    <property type="project" value="TreeGrafter"/>
</dbReference>
<dbReference type="InterPro" id="IPR050863">
    <property type="entry name" value="CenT-Element_Derived"/>
</dbReference>
<evidence type="ECO:0000256" key="1">
    <source>
        <dbReference type="ARBA" id="ARBA00023125"/>
    </source>
</evidence>
<dbReference type="Proteomes" id="UP000886653">
    <property type="component" value="Unassembled WGS sequence"/>
</dbReference>
<dbReference type="OrthoDB" id="162969at2759"/>
<evidence type="ECO:0000259" key="2">
    <source>
        <dbReference type="PROSITE" id="PS51253"/>
    </source>
</evidence>
<evidence type="ECO:0000313" key="4">
    <source>
        <dbReference type="Proteomes" id="UP000886653"/>
    </source>
</evidence>
<feature type="domain" description="HTH CENPB-type" evidence="2">
    <location>
        <begin position="1"/>
        <end position="37"/>
    </location>
</feature>
<dbReference type="AlphaFoldDB" id="A0A9P6NHB3"/>
<protein>
    <recommendedName>
        <fullName evidence="2">HTH CENPB-type domain-containing protein</fullName>
    </recommendedName>
</protein>
<dbReference type="InterPro" id="IPR004875">
    <property type="entry name" value="DDE_SF_endonuclease_dom"/>
</dbReference>
<reference evidence="3" key="1">
    <citation type="submission" date="2013-11" db="EMBL/GenBank/DDBJ databases">
        <title>Genome sequence of the fusiform rust pathogen reveals effectors for host alternation and coevolution with pine.</title>
        <authorList>
            <consortium name="DOE Joint Genome Institute"/>
            <person name="Smith K."/>
            <person name="Pendleton A."/>
            <person name="Kubisiak T."/>
            <person name="Anderson C."/>
            <person name="Salamov A."/>
            <person name="Aerts A."/>
            <person name="Riley R."/>
            <person name="Clum A."/>
            <person name="Lindquist E."/>
            <person name="Ence D."/>
            <person name="Campbell M."/>
            <person name="Kronenberg Z."/>
            <person name="Feau N."/>
            <person name="Dhillon B."/>
            <person name="Hamelin R."/>
            <person name="Burleigh J."/>
            <person name="Smith J."/>
            <person name="Yandell M."/>
            <person name="Nelson C."/>
            <person name="Grigoriev I."/>
            <person name="Davis J."/>
        </authorList>
    </citation>
    <scope>NUCLEOTIDE SEQUENCE</scope>
    <source>
        <strain evidence="3">G11</strain>
    </source>
</reference>
<evidence type="ECO:0000313" key="3">
    <source>
        <dbReference type="EMBL" id="KAG0146981.1"/>
    </source>
</evidence>
<comment type="caution">
    <text evidence="3">The sequence shown here is derived from an EMBL/GenBank/DDBJ whole genome shotgun (WGS) entry which is preliminary data.</text>
</comment>
<dbReference type="GO" id="GO:0003677">
    <property type="term" value="F:DNA binding"/>
    <property type="evidence" value="ECO:0007669"/>
    <property type="project" value="UniProtKB-KW"/>
</dbReference>
<dbReference type="PROSITE" id="PS51253">
    <property type="entry name" value="HTH_CENPB"/>
    <property type="match status" value="1"/>
</dbReference>
<sequence length="153" mass="17229">MIQTKAHHFSAILGIEMKLSNGWMTKFKKHYNICKVTLHGEALSVNPDDVASVHAELLEITKDYKPHNICNADESGLCYCMPPNKVLKAGVKGNKSQITYLLCANADRTHKLDPLVIGSSAKPKFIRGKPAHYYGFQYTFNKDAWMTRKIFGN</sequence>
<proteinExistence type="predicted"/>
<dbReference type="Pfam" id="PF03184">
    <property type="entry name" value="DDE_1"/>
    <property type="match status" value="1"/>
</dbReference>
<organism evidence="3 4">
    <name type="scientific">Cronartium quercuum f. sp. fusiforme G11</name>
    <dbReference type="NCBI Taxonomy" id="708437"/>
    <lineage>
        <taxon>Eukaryota</taxon>
        <taxon>Fungi</taxon>
        <taxon>Dikarya</taxon>
        <taxon>Basidiomycota</taxon>
        <taxon>Pucciniomycotina</taxon>
        <taxon>Pucciniomycetes</taxon>
        <taxon>Pucciniales</taxon>
        <taxon>Coleosporiaceae</taxon>
        <taxon>Cronartium</taxon>
    </lineage>
</organism>
<dbReference type="InterPro" id="IPR006600">
    <property type="entry name" value="HTH_CenpB_DNA-bd_dom"/>
</dbReference>
<dbReference type="EMBL" id="MU167253">
    <property type="protein sequence ID" value="KAG0146981.1"/>
    <property type="molecule type" value="Genomic_DNA"/>
</dbReference>
<gene>
    <name evidence="3" type="ORF">CROQUDRAFT_43556</name>
</gene>
<keyword evidence="4" id="KW-1185">Reference proteome</keyword>
<accession>A0A9P6NHB3</accession>
<dbReference type="PANTHER" id="PTHR19303">
    <property type="entry name" value="TRANSPOSON"/>
    <property type="match status" value="1"/>
</dbReference>